<feature type="non-terminal residue" evidence="2">
    <location>
        <position position="128"/>
    </location>
</feature>
<evidence type="ECO:0000256" key="1">
    <source>
        <dbReference type="SAM" id="Phobius"/>
    </source>
</evidence>
<accession>X1GUQ2</accession>
<dbReference type="AlphaFoldDB" id="X1GUQ2"/>
<keyword evidence="1" id="KW-0812">Transmembrane</keyword>
<dbReference type="EMBL" id="BARU01017543">
    <property type="protein sequence ID" value="GAH60892.1"/>
    <property type="molecule type" value="Genomic_DNA"/>
</dbReference>
<name>X1GUQ2_9ZZZZ</name>
<evidence type="ECO:0000313" key="2">
    <source>
        <dbReference type="EMBL" id="GAH60892.1"/>
    </source>
</evidence>
<sequence length="128" mass="15023">MKKILSKIDLRHLSRYAGEHIKLVIQKMRYRKQVRADVLAELASDFEEELKECTSDEQKQQVARQLIEEFGDVKLLSALLHLVKKRCRPLWRKVVARTFQAVGVLILCFIFYIVWFTSGKPVITTNYV</sequence>
<protein>
    <submittedName>
        <fullName evidence="2">Uncharacterized protein</fullName>
    </submittedName>
</protein>
<keyword evidence="1" id="KW-1133">Transmembrane helix</keyword>
<proteinExistence type="predicted"/>
<gene>
    <name evidence="2" type="ORF">S03H2_29083</name>
</gene>
<reference evidence="2" key="1">
    <citation type="journal article" date="2014" name="Front. Microbiol.">
        <title>High frequency of phylogenetically diverse reductive dehalogenase-homologous genes in deep subseafloor sedimentary metagenomes.</title>
        <authorList>
            <person name="Kawai M."/>
            <person name="Futagami T."/>
            <person name="Toyoda A."/>
            <person name="Takaki Y."/>
            <person name="Nishi S."/>
            <person name="Hori S."/>
            <person name="Arai W."/>
            <person name="Tsubouchi T."/>
            <person name="Morono Y."/>
            <person name="Uchiyama I."/>
            <person name="Ito T."/>
            <person name="Fujiyama A."/>
            <person name="Inagaki F."/>
            <person name="Takami H."/>
        </authorList>
    </citation>
    <scope>NUCLEOTIDE SEQUENCE</scope>
    <source>
        <strain evidence="2">Expedition CK06-06</strain>
    </source>
</reference>
<keyword evidence="1" id="KW-0472">Membrane</keyword>
<feature type="transmembrane region" description="Helical" evidence="1">
    <location>
        <begin position="94"/>
        <end position="115"/>
    </location>
</feature>
<comment type="caution">
    <text evidence="2">The sequence shown here is derived from an EMBL/GenBank/DDBJ whole genome shotgun (WGS) entry which is preliminary data.</text>
</comment>
<organism evidence="2">
    <name type="scientific">marine sediment metagenome</name>
    <dbReference type="NCBI Taxonomy" id="412755"/>
    <lineage>
        <taxon>unclassified sequences</taxon>
        <taxon>metagenomes</taxon>
        <taxon>ecological metagenomes</taxon>
    </lineage>
</organism>